<reference evidence="1 2" key="1">
    <citation type="submission" date="2021-06" db="EMBL/GenBank/DDBJ databases">
        <authorList>
            <person name="Palmer J.M."/>
        </authorList>
    </citation>
    <scope>NUCLEOTIDE SEQUENCE [LARGE SCALE GENOMIC DNA]</scope>
    <source>
        <strain evidence="1 2">MEX-2019</strain>
        <tissue evidence="1">Muscle</tissue>
    </source>
</reference>
<organism evidence="1 2">
    <name type="scientific">Crenichthys baileyi</name>
    <name type="common">White River springfish</name>
    <dbReference type="NCBI Taxonomy" id="28760"/>
    <lineage>
        <taxon>Eukaryota</taxon>
        <taxon>Metazoa</taxon>
        <taxon>Chordata</taxon>
        <taxon>Craniata</taxon>
        <taxon>Vertebrata</taxon>
        <taxon>Euteleostomi</taxon>
        <taxon>Actinopterygii</taxon>
        <taxon>Neopterygii</taxon>
        <taxon>Teleostei</taxon>
        <taxon>Neoteleostei</taxon>
        <taxon>Acanthomorphata</taxon>
        <taxon>Ovalentaria</taxon>
        <taxon>Atherinomorphae</taxon>
        <taxon>Cyprinodontiformes</taxon>
        <taxon>Goodeidae</taxon>
        <taxon>Crenichthys</taxon>
    </lineage>
</organism>
<protein>
    <submittedName>
        <fullName evidence="1">Uncharacterized protein</fullName>
    </submittedName>
</protein>
<dbReference type="AlphaFoldDB" id="A0AAV9SHP3"/>
<dbReference type="EMBL" id="JAHHUM010000333">
    <property type="protein sequence ID" value="KAK5620817.1"/>
    <property type="molecule type" value="Genomic_DNA"/>
</dbReference>
<comment type="caution">
    <text evidence="1">The sequence shown here is derived from an EMBL/GenBank/DDBJ whole genome shotgun (WGS) entry which is preliminary data.</text>
</comment>
<keyword evidence="2" id="KW-1185">Reference proteome</keyword>
<gene>
    <name evidence="1" type="ORF">CRENBAI_018217</name>
</gene>
<accession>A0AAV9SHP3</accession>
<dbReference type="Proteomes" id="UP001311232">
    <property type="component" value="Unassembled WGS sequence"/>
</dbReference>
<evidence type="ECO:0000313" key="1">
    <source>
        <dbReference type="EMBL" id="KAK5620817.1"/>
    </source>
</evidence>
<name>A0AAV9SHP3_9TELE</name>
<proteinExistence type="predicted"/>
<sequence>MVMEEAVPSKCTRTFIITTASVVLCSLTDRGQNPYAQQHPSAPKHSSHSATRCINYSDALTRWSSRRSLRSERKSPILAKRRSCSNSTLSPKLPCPLWTPPRISPVSRHTCSSQCCPTPLATSLSLISRTTRWTPIANTNSTTKWIP</sequence>
<evidence type="ECO:0000313" key="2">
    <source>
        <dbReference type="Proteomes" id="UP001311232"/>
    </source>
</evidence>